<feature type="compositionally biased region" description="Polar residues" evidence="1">
    <location>
        <begin position="427"/>
        <end position="440"/>
    </location>
</feature>
<organism evidence="2 3">
    <name type="scientific">Panagrolaimus davidi</name>
    <dbReference type="NCBI Taxonomy" id="227884"/>
    <lineage>
        <taxon>Eukaryota</taxon>
        <taxon>Metazoa</taxon>
        <taxon>Ecdysozoa</taxon>
        <taxon>Nematoda</taxon>
        <taxon>Chromadorea</taxon>
        <taxon>Rhabditida</taxon>
        <taxon>Tylenchina</taxon>
        <taxon>Panagrolaimomorpha</taxon>
        <taxon>Panagrolaimoidea</taxon>
        <taxon>Panagrolaimidae</taxon>
        <taxon>Panagrolaimus</taxon>
    </lineage>
</organism>
<reference evidence="3" key="1">
    <citation type="submission" date="2022-11" db="UniProtKB">
        <authorList>
            <consortium name="WormBaseParasite"/>
        </authorList>
    </citation>
    <scope>IDENTIFICATION</scope>
</reference>
<protein>
    <submittedName>
        <fullName evidence="3">Uncharacterized protein</fullName>
    </submittedName>
</protein>
<feature type="compositionally biased region" description="Basic and acidic residues" evidence="1">
    <location>
        <begin position="445"/>
        <end position="463"/>
    </location>
</feature>
<feature type="region of interest" description="Disordered" evidence="1">
    <location>
        <begin position="349"/>
        <end position="463"/>
    </location>
</feature>
<dbReference type="WBParaSite" id="PDA_v2.g29685.t1">
    <property type="protein sequence ID" value="PDA_v2.g29685.t1"/>
    <property type="gene ID" value="PDA_v2.g29685"/>
</dbReference>
<evidence type="ECO:0000313" key="2">
    <source>
        <dbReference type="Proteomes" id="UP000887578"/>
    </source>
</evidence>
<accession>A0A914QED6</accession>
<dbReference type="AlphaFoldDB" id="A0A914QED6"/>
<name>A0A914QED6_9BILA</name>
<evidence type="ECO:0000256" key="1">
    <source>
        <dbReference type="SAM" id="MobiDB-lite"/>
    </source>
</evidence>
<dbReference type="Proteomes" id="UP000887578">
    <property type="component" value="Unplaced"/>
</dbReference>
<feature type="compositionally biased region" description="Acidic residues" evidence="1">
    <location>
        <begin position="349"/>
        <end position="375"/>
    </location>
</feature>
<evidence type="ECO:0000313" key="3">
    <source>
        <dbReference type="WBParaSite" id="PDA_v2.g29685.t1"/>
    </source>
</evidence>
<keyword evidence="2" id="KW-1185">Reference proteome</keyword>
<sequence>MGVRFQYARELRRDGCNECNGNIHVGALVSYYQKEWYHFDCFLKQRAVDEFRKSDIMILLKRRFINNGPRSVSLEEYDKHPDGFELDISLTELTKIREQFALAKEHKTDSFIPWASKTANLICYECFCAPSTSVVGGEQLGLYFQGKNYHLECLLKTGKVNVDAKEICDYDSLSEDDQKLLDELFNKDDDSFFLPCCVPFDNEYCSFLNCRGEKYDNNGPRIRYHTKTYHLECFAEMGKVNMDGEEIENYHKLSGSQKLRLRNLFKKSNDFDIPLIEKTIRNDYCTLPDCLAANGQPSKFPWPYTIKPRELQIKFHGDIYHPKCFKASRKVYMDQLLEENFEDIEMDIEESESSGDDDGSDSSDFESDQMDDDNVNEGPPAKKPKMEHQMQDENVSNENIHNEFDNDQEPFDATNVKEEMSEPIILQMNTLNELNNTQVGPQIVNDREEREGNQESVDHAAEE</sequence>
<proteinExistence type="predicted"/>